<evidence type="ECO:0008006" key="5">
    <source>
        <dbReference type="Google" id="ProtNLM"/>
    </source>
</evidence>
<reference evidence="3 4" key="1">
    <citation type="submission" date="2019-02" db="EMBL/GenBank/DDBJ databases">
        <title>Sequencing the genomes of 1000 actinobacteria strains.</title>
        <authorList>
            <person name="Klenk H.-P."/>
        </authorList>
    </citation>
    <scope>NUCLEOTIDE SEQUENCE [LARGE SCALE GENOMIC DNA]</scope>
    <source>
        <strain evidence="3 4">DSM 45612</strain>
    </source>
</reference>
<sequence>MATEAAEATEQPATSTASPPPPRRRLRRLPWRHLPLLVLLGVYLYARIRILTGYALFTAPDTGSYADRPGTPIETLSFTGHAPRPWGVPLLYALVDTDAARVTLQWTIGTLAWSLLICACWGRLRHLPARLLSAAALICLALARSVYTWDHAILSESLSISLGVAALALLTIWVTTRSWTALGALVLVTTWWAFTRQDVLPYVVLLVVVLAGHAARRRYRWGGLVATVLLLGTVGWQLSIVPTIDQSYRSWGTGLSLSDATFLYRLRFQVLNDPEVKAAYQQEFGMPGCERAERLAETPFWAMGPFIKAYRECPELMAWVQREKGSVGYRYARAHPDHYTEQVLKVLPSSLDGTAGRYAQPVPGLPTFPEKVFFPDRHKVLPQAGVLFLVALGVGLLARAFRRARWLAGAGALLALASTASAVAGMMYSAGEYSRFGIQEAVLLRVGLIVLAAAALEAVTACLADGVTALRRRAPALAGPAAATASDAGPPDEAAQAPERELPEDAPVPDDAADGEPAGKPDLSIPQPRKT</sequence>
<keyword evidence="2" id="KW-0812">Transmembrane</keyword>
<gene>
    <name evidence="3" type="ORF">EV384_3663</name>
</gene>
<dbReference type="OrthoDB" id="3362357at2"/>
<keyword evidence="2" id="KW-0472">Membrane</keyword>
<organism evidence="3 4">
    <name type="scientific">Micromonospora kangleipakensis</name>
    <dbReference type="NCBI Taxonomy" id="1077942"/>
    <lineage>
        <taxon>Bacteria</taxon>
        <taxon>Bacillati</taxon>
        <taxon>Actinomycetota</taxon>
        <taxon>Actinomycetes</taxon>
        <taxon>Micromonosporales</taxon>
        <taxon>Micromonosporaceae</taxon>
        <taxon>Micromonospora</taxon>
    </lineage>
</organism>
<evidence type="ECO:0000313" key="4">
    <source>
        <dbReference type="Proteomes" id="UP000294114"/>
    </source>
</evidence>
<feature type="transmembrane region" description="Helical" evidence="2">
    <location>
        <begin position="200"/>
        <end position="216"/>
    </location>
</feature>
<dbReference type="Proteomes" id="UP000294114">
    <property type="component" value="Unassembled WGS sequence"/>
</dbReference>
<name>A0A4V2GDA6_9ACTN</name>
<feature type="transmembrane region" description="Helical" evidence="2">
    <location>
        <begin position="380"/>
        <end position="398"/>
    </location>
</feature>
<dbReference type="EMBL" id="SHLD01000001">
    <property type="protein sequence ID" value="RZU75136.1"/>
    <property type="molecule type" value="Genomic_DNA"/>
</dbReference>
<feature type="transmembrane region" description="Helical" evidence="2">
    <location>
        <begin position="223"/>
        <end position="244"/>
    </location>
</feature>
<evidence type="ECO:0000256" key="2">
    <source>
        <dbReference type="SAM" id="Phobius"/>
    </source>
</evidence>
<feature type="transmembrane region" description="Helical" evidence="2">
    <location>
        <begin position="153"/>
        <end position="172"/>
    </location>
</feature>
<accession>A0A4V2GDA6</accession>
<feature type="transmembrane region" description="Helical" evidence="2">
    <location>
        <begin position="410"/>
        <end position="430"/>
    </location>
</feature>
<dbReference type="AlphaFoldDB" id="A0A4V2GDA6"/>
<feature type="transmembrane region" description="Helical" evidence="2">
    <location>
        <begin position="129"/>
        <end position="147"/>
    </location>
</feature>
<proteinExistence type="predicted"/>
<feature type="transmembrane region" description="Helical" evidence="2">
    <location>
        <begin position="179"/>
        <end position="194"/>
    </location>
</feature>
<keyword evidence="2" id="KW-1133">Transmembrane helix</keyword>
<keyword evidence="4" id="KW-1185">Reference proteome</keyword>
<comment type="caution">
    <text evidence="3">The sequence shown here is derived from an EMBL/GenBank/DDBJ whole genome shotgun (WGS) entry which is preliminary data.</text>
</comment>
<feature type="transmembrane region" description="Helical" evidence="2">
    <location>
        <begin position="104"/>
        <end position="122"/>
    </location>
</feature>
<dbReference type="RefSeq" id="WP_130334916.1">
    <property type="nucleotide sequence ID" value="NZ_SHLD01000001.1"/>
</dbReference>
<feature type="transmembrane region" description="Helical" evidence="2">
    <location>
        <begin position="442"/>
        <end position="464"/>
    </location>
</feature>
<feature type="compositionally biased region" description="Low complexity" evidence="1">
    <location>
        <begin position="479"/>
        <end position="492"/>
    </location>
</feature>
<evidence type="ECO:0000256" key="1">
    <source>
        <dbReference type="SAM" id="MobiDB-lite"/>
    </source>
</evidence>
<evidence type="ECO:0000313" key="3">
    <source>
        <dbReference type="EMBL" id="RZU75136.1"/>
    </source>
</evidence>
<feature type="transmembrane region" description="Helical" evidence="2">
    <location>
        <begin position="34"/>
        <end position="57"/>
    </location>
</feature>
<feature type="region of interest" description="Disordered" evidence="1">
    <location>
        <begin position="479"/>
        <end position="531"/>
    </location>
</feature>
<protein>
    <recommendedName>
        <fullName evidence="5">Dolichyl-phosphate-mannose-protein mannosyltransferase</fullName>
    </recommendedName>
</protein>
<feature type="region of interest" description="Disordered" evidence="1">
    <location>
        <begin position="1"/>
        <end position="24"/>
    </location>
</feature>
<feature type="compositionally biased region" description="Low complexity" evidence="1">
    <location>
        <begin position="1"/>
        <end position="17"/>
    </location>
</feature>
<feature type="compositionally biased region" description="Acidic residues" evidence="1">
    <location>
        <begin position="504"/>
        <end position="514"/>
    </location>
</feature>